<accession>A0AAW9HEJ6</accession>
<gene>
    <name evidence="2" type="ORF">R6G74_02725</name>
    <name evidence="3" type="ORF">R6P33_07815</name>
</gene>
<evidence type="ECO:0000313" key="4">
    <source>
        <dbReference type="Proteomes" id="UP001284901"/>
    </source>
</evidence>
<dbReference type="EMBL" id="JAWNFY010000022">
    <property type="protein sequence ID" value="MDY5146918.1"/>
    <property type="molecule type" value="Genomic_DNA"/>
</dbReference>
<evidence type="ECO:0000256" key="1">
    <source>
        <dbReference type="SAM" id="MobiDB-lite"/>
    </source>
</evidence>
<evidence type="ECO:0000313" key="3">
    <source>
        <dbReference type="EMBL" id="MDY5146918.1"/>
    </source>
</evidence>
<feature type="compositionally biased region" description="Low complexity" evidence="1">
    <location>
        <begin position="28"/>
        <end position="52"/>
    </location>
</feature>
<dbReference type="EMBL" id="JAWNFV010000004">
    <property type="protein sequence ID" value="MDY5140234.1"/>
    <property type="molecule type" value="Genomic_DNA"/>
</dbReference>
<feature type="region of interest" description="Disordered" evidence="1">
    <location>
        <begin position="1"/>
        <end position="55"/>
    </location>
</feature>
<dbReference type="Proteomes" id="UP001284901">
    <property type="component" value="Unassembled WGS sequence"/>
</dbReference>
<sequence length="118" mass="12117">MKKPDTHALRTLKKAPITNPVVAASTETPAVPAGNAGTPAPAAPASNAGAPSKRGVEKVKITLRLPRETADIIRGAWLADVATGNRISLSEWATTIITDHINTDVTPVPAGATPKGII</sequence>
<organism evidence="2 5">
    <name type="scientific">Actinotignum timonense</name>
    <dbReference type="NCBI Taxonomy" id="1870995"/>
    <lineage>
        <taxon>Bacteria</taxon>
        <taxon>Bacillati</taxon>
        <taxon>Actinomycetota</taxon>
        <taxon>Actinomycetes</taxon>
        <taxon>Actinomycetales</taxon>
        <taxon>Actinomycetaceae</taxon>
        <taxon>Actinotignum</taxon>
    </lineage>
</organism>
<protein>
    <submittedName>
        <fullName evidence="2">Uncharacterized protein</fullName>
    </submittedName>
</protein>
<keyword evidence="4" id="KW-1185">Reference proteome</keyword>
<proteinExistence type="predicted"/>
<reference evidence="2 4" key="1">
    <citation type="submission" date="2023-10" db="EMBL/GenBank/DDBJ databases">
        <title>Whole Genome based description of the genera Actinobaculum and Actinotignum reveals a complex phylogenetic relationship within the species included in the genus Actinotignum.</title>
        <authorList>
            <person name="Jensen C.S."/>
            <person name="Dargis R."/>
            <person name="Kemp M."/>
            <person name="Christensen J.J."/>
        </authorList>
    </citation>
    <scope>NUCLEOTIDE SEQUENCE</scope>
    <source>
        <strain evidence="3 4">SLA_B089</strain>
        <strain evidence="2">SLA_B245</strain>
    </source>
</reference>
<comment type="caution">
    <text evidence="2">The sequence shown here is derived from an EMBL/GenBank/DDBJ whole genome shotgun (WGS) entry which is preliminary data.</text>
</comment>
<dbReference type="GeneID" id="92812924"/>
<name>A0AAW9HEJ6_9ACTO</name>
<dbReference type="AlphaFoldDB" id="A0AAW9HEJ6"/>
<evidence type="ECO:0000313" key="2">
    <source>
        <dbReference type="EMBL" id="MDY5140234.1"/>
    </source>
</evidence>
<dbReference type="RefSeq" id="WP_101657638.1">
    <property type="nucleotide sequence ID" value="NZ_CAUPFC010000005.1"/>
</dbReference>
<dbReference type="Proteomes" id="UP001288320">
    <property type="component" value="Unassembled WGS sequence"/>
</dbReference>
<evidence type="ECO:0000313" key="5">
    <source>
        <dbReference type="Proteomes" id="UP001288320"/>
    </source>
</evidence>